<evidence type="ECO:0000256" key="5">
    <source>
        <dbReference type="ARBA" id="ARBA00022692"/>
    </source>
</evidence>
<gene>
    <name evidence="11" type="ORF">Cabys_2995</name>
    <name evidence="12" type="ORF">Calab_0199</name>
</gene>
<dbReference type="PANTHER" id="PTHR35011:SF2">
    <property type="entry name" value="2,3-DIKETO-L-GULONATE TRAP TRANSPORTER SMALL PERMEASE PROTEIN YIAM"/>
    <property type="match status" value="1"/>
</dbReference>
<dbReference type="PANTHER" id="PTHR35011">
    <property type="entry name" value="2,3-DIKETO-L-GULONATE TRAP TRANSPORTER SMALL PERMEASE PROTEIN YIAM"/>
    <property type="match status" value="1"/>
</dbReference>
<evidence type="ECO:0000256" key="4">
    <source>
        <dbReference type="ARBA" id="ARBA00022519"/>
    </source>
</evidence>
<dbReference type="InterPro" id="IPR007387">
    <property type="entry name" value="TRAP_DctQ"/>
</dbReference>
<dbReference type="RefSeq" id="WP_006926740.1">
    <property type="nucleotide sequence ID" value="NZ_CM001402.1"/>
</dbReference>
<dbReference type="HOGENOM" id="CLU_086356_3_7_0"/>
<evidence type="ECO:0000256" key="3">
    <source>
        <dbReference type="ARBA" id="ARBA00022475"/>
    </source>
</evidence>
<keyword evidence="2" id="KW-0813">Transport</keyword>
<keyword evidence="5 9" id="KW-0812">Transmembrane</keyword>
<comment type="subcellular location">
    <subcellularLocation>
        <location evidence="1">Cell inner membrane</location>
        <topology evidence="1">Multi-pass membrane protein</topology>
    </subcellularLocation>
</comment>
<comment type="similarity">
    <text evidence="8">Belongs to the TRAP transporter small permease family.</text>
</comment>
<dbReference type="GO" id="GO:0005886">
    <property type="term" value="C:plasma membrane"/>
    <property type="evidence" value="ECO:0007669"/>
    <property type="project" value="UniProtKB-SubCell"/>
</dbReference>
<evidence type="ECO:0000256" key="1">
    <source>
        <dbReference type="ARBA" id="ARBA00004429"/>
    </source>
</evidence>
<dbReference type="InterPro" id="IPR055348">
    <property type="entry name" value="DctQ"/>
</dbReference>
<dbReference type="OrthoDB" id="5418442at2"/>
<reference evidence="11 14" key="2">
    <citation type="submission" date="2016-11" db="EMBL/GenBank/DDBJ databases">
        <title>Genomic analysis of Caldithrix abyssi and proposal of a novel bacterial phylum Caldithrichaeota.</title>
        <authorList>
            <person name="Kublanov I."/>
            <person name="Sigalova O."/>
            <person name="Gavrilov S."/>
            <person name="Lebedinsky A."/>
            <person name="Ivanova N."/>
            <person name="Daum C."/>
            <person name="Reddy T."/>
            <person name="Klenk H.P."/>
            <person name="Goker M."/>
            <person name="Reva O."/>
            <person name="Miroshnichenko M."/>
            <person name="Kyprides N."/>
            <person name="Woyke T."/>
            <person name="Gelfand M."/>
        </authorList>
    </citation>
    <scope>NUCLEOTIDE SEQUENCE [LARGE SCALE GENOMIC DNA]</scope>
    <source>
        <strain evidence="11 14">LF13</strain>
    </source>
</reference>
<protein>
    <submittedName>
        <fullName evidence="11">TRAP-type C4-dicarboxylate transport system, small permease component</fullName>
    </submittedName>
    <submittedName>
        <fullName evidence="12">Tripartite ATP-independent periplasmic transporter DctQ component</fullName>
    </submittedName>
</protein>
<dbReference type="Proteomes" id="UP000183868">
    <property type="component" value="Chromosome"/>
</dbReference>
<keyword evidence="6 9" id="KW-1133">Transmembrane helix</keyword>
<dbReference type="InParanoid" id="H1XYN0"/>
<evidence type="ECO:0000313" key="11">
    <source>
        <dbReference type="EMBL" id="APF19743.1"/>
    </source>
</evidence>
<evidence type="ECO:0000256" key="7">
    <source>
        <dbReference type="ARBA" id="ARBA00023136"/>
    </source>
</evidence>
<dbReference type="FunCoup" id="H1XYN0">
    <property type="interactions" value="78"/>
</dbReference>
<evidence type="ECO:0000313" key="14">
    <source>
        <dbReference type="Proteomes" id="UP000183868"/>
    </source>
</evidence>
<dbReference type="eggNOG" id="COG3090">
    <property type="taxonomic scope" value="Bacteria"/>
</dbReference>
<evidence type="ECO:0000256" key="8">
    <source>
        <dbReference type="ARBA" id="ARBA00038436"/>
    </source>
</evidence>
<dbReference type="PaxDb" id="880073-Calab_0199"/>
<name>H1XYN0_CALAY</name>
<keyword evidence="7 9" id="KW-0472">Membrane</keyword>
<dbReference type="EMBL" id="CM001402">
    <property type="protein sequence ID" value="EHO39848.1"/>
    <property type="molecule type" value="Genomic_DNA"/>
</dbReference>
<keyword evidence="4" id="KW-0997">Cell inner membrane</keyword>
<feature type="transmembrane region" description="Helical" evidence="9">
    <location>
        <begin position="134"/>
        <end position="156"/>
    </location>
</feature>
<dbReference type="AlphaFoldDB" id="H1XYN0"/>
<dbReference type="STRING" id="880073.Cabys_2995"/>
<evidence type="ECO:0000256" key="6">
    <source>
        <dbReference type="ARBA" id="ARBA00022989"/>
    </source>
</evidence>
<feature type="transmembrane region" description="Helical" evidence="9">
    <location>
        <begin position="16"/>
        <end position="37"/>
    </location>
</feature>
<feature type="transmembrane region" description="Helical" evidence="9">
    <location>
        <begin position="93"/>
        <end position="114"/>
    </location>
</feature>
<evidence type="ECO:0000313" key="12">
    <source>
        <dbReference type="EMBL" id="EHO39848.1"/>
    </source>
</evidence>
<accession>H1XYN0</accession>
<dbReference type="Proteomes" id="UP000004671">
    <property type="component" value="Chromosome"/>
</dbReference>
<organism evidence="12 13">
    <name type="scientific">Caldithrix abyssi DSM 13497</name>
    <dbReference type="NCBI Taxonomy" id="880073"/>
    <lineage>
        <taxon>Bacteria</taxon>
        <taxon>Pseudomonadati</taxon>
        <taxon>Calditrichota</taxon>
        <taxon>Calditrichia</taxon>
        <taxon>Calditrichales</taxon>
        <taxon>Calditrichaceae</taxon>
        <taxon>Caldithrix</taxon>
    </lineage>
</organism>
<keyword evidence="3" id="KW-1003">Cell membrane</keyword>
<dbReference type="GO" id="GO:0022857">
    <property type="term" value="F:transmembrane transporter activity"/>
    <property type="evidence" value="ECO:0007669"/>
    <property type="project" value="TreeGrafter"/>
</dbReference>
<reference evidence="12 13" key="1">
    <citation type="submission" date="2011-09" db="EMBL/GenBank/DDBJ databases">
        <title>The permanent draft genome of Caldithrix abyssi DSM 13497.</title>
        <authorList>
            <consortium name="US DOE Joint Genome Institute (JGI-PGF)"/>
            <person name="Lucas S."/>
            <person name="Han J."/>
            <person name="Lapidus A."/>
            <person name="Bruce D."/>
            <person name="Goodwin L."/>
            <person name="Pitluck S."/>
            <person name="Peters L."/>
            <person name="Kyrpides N."/>
            <person name="Mavromatis K."/>
            <person name="Ivanova N."/>
            <person name="Mikhailova N."/>
            <person name="Chertkov O."/>
            <person name="Detter J.C."/>
            <person name="Tapia R."/>
            <person name="Han C."/>
            <person name="Land M."/>
            <person name="Hauser L."/>
            <person name="Markowitz V."/>
            <person name="Cheng J.-F."/>
            <person name="Hugenholtz P."/>
            <person name="Woyke T."/>
            <person name="Wu D."/>
            <person name="Spring S."/>
            <person name="Brambilla E."/>
            <person name="Klenk H.-P."/>
            <person name="Eisen J.A."/>
        </authorList>
    </citation>
    <scope>NUCLEOTIDE SEQUENCE [LARGE SCALE GENOMIC DNA]</scope>
    <source>
        <strain evidence="12 13">DSM 13497</strain>
    </source>
</reference>
<keyword evidence="13" id="KW-1185">Reference proteome</keyword>
<dbReference type="GO" id="GO:0015740">
    <property type="term" value="P:C4-dicarboxylate transport"/>
    <property type="evidence" value="ECO:0007669"/>
    <property type="project" value="TreeGrafter"/>
</dbReference>
<evidence type="ECO:0000256" key="2">
    <source>
        <dbReference type="ARBA" id="ARBA00022448"/>
    </source>
</evidence>
<evidence type="ECO:0000259" key="10">
    <source>
        <dbReference type="Pfam" id="PF04290"/>
    </source>
</evidence>
<dbReference type="Pfam" id="PF04290">
    <property type="entry name" value="DctQ"/>
    <property type="match status" value="1"/>
</dbReference>
<dbReference type="EMBL" id="CP018099">
    <property type="protein sequence ID" value="APF19743.1"/>
    <property type="molecule type" value="Genomic_DNA"/>
</dbReference>
<feature type="transmembrane region" description="Helical" evidence="9">
    <location>
        <begin position="49"/>
        <end position="67"/>
    </location>
</feature>
<evidence type="ECO:0000313" key="13">
    <source>
        <dbReference type="Proteomes" id="UP000004671"/>
    </source>
</evidence>
<proteinExistence type="inferred from homology"/>
<feature type="domain" description="Tripartite ATP-independent periplasmic transporters DctQ component" evidence="10">
    <location>
        <begin position="26"/>
        <end position="153"/>
    </location>
</feature>
<evidence type="ECO:0000256" key="9">
    <source>
        <dbReference type="SAM" id="Phobius"/>
    </source>
</evidence>
<dbReference type="KEGG" id="caby:Cabys_2995"/>
<sequence precursor="true">MNWIKRVDQFLAKIELVFLLLIVLVMVFMSGLQIFLRKVFNVGILWGDIFLRNLVLWVSFIGASLAAREGKHINIDLLTRLTPARWRKIPKTIVYLFAIFITALLTRASLTFVLDEREFGTTIFSDIPAWPFQTIIPIGFALMALRFFFNLLSLYIDPQEPEQ</sequence>